<dbReference type="Proteomes" id="UP000315400">
    <property type="component" value="Unassembled WGS sequence"/>
</dbReference>
<reference evidence="4 5" key="1">
    <citation type="submission" date="2019-06" db="EMBL/GenBank/DDBJ databases">
        <title>Metagenome assembled Genome of Spiribacter salinus SL48-SHIP from the microbial mat of Salt Lake 48 (Novosibirsk region, Russia).</title>
        <authorList>
            <person name="Shipova A."/>
            <person name="Rozanov A.S."/>
            <person name="Bryanskaya A.V."/>
            <person name="Peltek S.E."/>
        </authorList>
    </citation>
    <scope>NUCLEOTIDE SEQUENCE [LARGE SCALE GENOMIC DNA]</scope>
    <source>
        <strain evidence="4">SL48-SHIP-2</strain>
    </source>
</reference>
<keyword evidence="2" id="KW-0812">Transmembrane</keyword>
<keyword evidence="2" id="KW-1133">Transmembrane helix</keyword>
<dbReference type="PANTHER" id="PTHR30576">
    <property type="entry name" value="COLANIC BIOSYNTHESIS UDP-GLUCOSE LIPID CARRIER TRANSFERASE"/>
    <property type="match status" value="1"/>
</dbReference>
<keyword evidence="4" id="KW-0808">Transferase</keyword>
<dbReference type="InterPro" id="IPR003362">
    <property type="entry name" value="Bact_transf"/>
</dbReference>
<comment type="caution">
    <text evidence="4">The sequence shown here is derived from an EMBL/GenBank/DDBJ whole genome shotgun (WGS) entry which is preliminary data.</text>
</comment>
<dbReference type="AlphaFoldDB" id="A0A540VTT4"/>
<feature type="transmembrane region" description="Helical" evidence="2">
    <location>
        <begin position="12"/>
        <end position="32"/>
    </location>
</feature>
<name>A0A540VTT4_9GAMM</name>
<sequence length="220" mass="25181">MQRVCDIALSGMALLALAPVLVPIMIILRFTGEREVFYIQQRVGLNGEHFGLFKFATMLKESPNIGAGEITVKNDPRILPFGQFLRKTKLNELPQLLNILKGDISIVGPRPMVPSTFEHYDPEARRELCTVRPGLTGAGSIVFRDEERHLDDRDDPARFYREVIIPYKTALEQWYVRNQSLRLYWLLIIITAWVVLRPDSPIFWRAFPDAPRPPAELAIA</sequence>
<evidence type="ECO:0000313" key="4">
    <source>
        <dbReference type="EMBL" id="TQF00175.1"/>
    </source>
</evidence>
<dbReference type="Pfam" id="PF02397">
    <property type="entry name" value="Bac_transf"/>
    <property type="match status" value="1"/>
</dbReference>
<evidence type="ECO:0000256" key="2">
    <source>
        <dbReference type="SAM" id="Phobius"/>
    </source>
</evidence>
<evidence type="ECO:0000313" key="5">
    <source>
        <dbReference type="Proteomes" id="UP000315400"/>
    </source>
</evidence>
<evidence type="ECO:0000256" key="1">
    <source>
        <dbReference type="ARBA" id="ARBA00006464"/>
    </source>
</evidence>
<protein>
    <submittedName>
        <fullName evidence="4">Sugar transferase</fullName>
    </submittedName>
</protein>
<evidence type="ECO:0000259" key="3">
    <source>
        <dbReference type="Pfam" id="PF02397"/>
    </source>
</evidence>
<dbReference type="GO" id="GO:0016780">
    <property type="term" value="F:phosphotransferase activity, for other substituted phosphate groups"/>
    <property type="evidence" value="ECO:0007669"/>
    <property type="project" value="TreeGrafter"/>
</dbReference>
<dbReference type="EMBL" id="VIFK01000021">
    <property type="protein sequence ID" value="TQF00175.1"/>
    <property type="molecule type" value="Genomic_DNA"/>
</dbReference>
<proteinExistence type="inferred from homology"/>
<accession>A0A540VTT4</accession>
<dbReference type="PANTHER" id="PTHR30576:SF20">
    <property type="entry name" value="QUINOVOSAMINEPHOSPHOTRANSFERAE-RELATED"/>
    <property type="match status" value="1"/>
</dbReference>
<keyword evidence="2" id="KW-0472">Membrane</keyword>
<feature type="domain" description="Bacterial sugar transferase" evidence="3">
    <location>
        <begin position="3"/>
        <end position="196"/>
    </location>
</feature>
<organism evidence="4 5">
    <name type="scientific">Spiribacter salinus</name>
    <dbReference type="NCBI Taxonomy" id="1335746"/>
    <lineage>
        <taxon>Bacteria</taxon>
        <taxon>Pseudomonadati</taxon>
        <taxon>Pseudomonadota</taxon>
        <taxon>Gammaproteobacteria</taxon>
        <taxon>Chromatiales</taxon>
        <taxon>Ectothiorhodospiraceae</taxon>
        <taxon>Spiribacter</taxon>
    </lineage>
</organism>
<gene>
    <name evidence="4" type="ORF">FKY71_04845</name>
</gene>
<comment type="similarity">
    <text evidence="1">Belongs to the bacterial sugar transferase family.</text>
</comment>